<dbReference type="CDD" id="cd16936">
    <property type="entry name" value="HATPase_RsbW-like"/>
    <property type="match status" value="1"/>
</dbReference>
<evidence type="ECO:0000256" key="1">
    <source>
        <dbReference type="ARBA" id="ARBA00022527"/>
    </source>
</evidence>
<dbReference type="InterPro" id="IPR036890">
    <property type="entry name" value="HATPase_C_sf"/>
</dbReference>
<dbReference type="PANTHER" id="PTHR35526">
    <property type="entry name" value="ANTI-SIGMA-F FACTOR RSBW-RELATED"/>
    <property type="match status" value="1"/>
</dbReference>
<comment type="caution">
    <text evidence="3">The sequence shown here is derived from an EMBL/GenBank/DDBJ whole genome shotgun (WGS) entry which is preliminary data.</text>
</comment>
<dbReference type="InterPro" id="IPR003594">
    <property type="entry name" value="HATPase_dom"/>
</dbReference>
<dbReference type="Pfam" id="PF13581">
    <property type="entry name" value="HATPase_c_2"/>
    <property type="match status" value="1"/>
</dbReference>
<evidence type="ECO:0000313" key="4">
    <source>
        <dbReference type="Proteomes" id="UP000576393"/>
    </source>
</evidence>
<dbReference type="EMBL" id="JACCCO010000001">
    <property type="protein sequence ID" value="NYF39530.1"/>
    <property type="molecule type" value="Genomic_DNA"/>
</dbReference>
<keyword evidence="1" id="KW-0723">Serine/threonine-protein kinase</keyword>
<gene>
    <name evidence="3" type="ORF">HDA43_001689</name>
</gene>
<sequence length="139" mass="15092">MRVLGLLGQVELPAEVAAVPRMRRYVRDLLDDTEHPHTDDALLLVTELVTNSVRHSDSGRVPGGRVIVAVANHAGTLHIDVIDAGSEGCRPALRPDIDGDGSGGRGLWLVQELATAWGWYETAAGRVVWFQLSAHRPPF</sequence>
<keyword evidence="1" id="KW-0418">Kinase</keyword>
<dbReference type="AlphaFoldDB" id="A0A852UU89"/>
<dbReference type="SUPFAM" id="SSF55874">
    <property type="entry name" value="ATPase domain of HSP90 chaperone/DNA topoisomerase II/histidine kinase"/>
    <property type="match status" value="1"/>
</dbReference>
<organism evidence="3 4">
    <name type="scientific">Streptosporangium sandarakinum</name>
    <dbReference type="NCBI Taxonomy" id="1260955"/>
    <lineage>
        <taxon>Bacteria</taxon>
        <taxon>Bacillati</taxon>
        <taxon>Actinomycetota</taxon>
        <taxon>Actinomycetes</taxon>
        <taxon>Streptosporangiales</taxon>
        <taxon>Streptosporangiaceae</taxon>
        <taxon>Streptosporangium</taxon>
    </lineage>
</organism>
<proteinExistence type="predicted"/>
<protein>
    <submittedName>
        <fullName evidence="3">Anti-sigma regulatory factor (Ser/Thr protein kinase)</fullName>
    </submittedName>
</protein>
<dbReference type="GO" id="GO:0004674">
    <property type="term" value="F:protein serine/threonine kinase activity"/>
    <property type="evidence" value="ECO:0007669"/>
    <property type="project" value="UniProtKB-KW"/>
</dbReference>
<dbReference type="Proteomes" id="UP000576393">
    <property type="component" value="Unassembled WGS sequence"/>
</dbReference>
<feature type="domain" description="Histidine kinase/HSP90-like ATPase" evidence="2">
    <location>
        <begin position="12"/>
        <end position="131"/>
    </location>
</feature>
<reference evidence="3 4" key="1">
    <citation type="submission" date="2020-07" db="EMBL/GenBank/DDBJ databases">
        <title>Sequencing the genomes of 1000 actinobacteria strains.</title>
        <authorList>
            <person name="Klenk H.-P."/>
        </authorList>
    </citation>
    <scope>NUCLEOTIDE SEQUENCE [LARGE SCALE GENOMIC DNA]</scope>
    <source>
        <strain evidence="3 4">DSM 45763</strain>
    </source>
</reference>
<dbReference type="Gene3D" id="3.30.565.10">
    <property type="entry name" value="Histidine kinase-like ATPase, C-terminal domain"/>
    <property type="match status" value="1"/>
</dbReference>
<keyword evidence="4" id="KW-1185">Reference proteome</keyword>
<dbReference type="RefSeq" id="WP_179819170.1">
    <property type="nucleotide sequence ID" value="NZ_JACCCO010000001.1"/>
</dbReference>
<accession>A0A852UU89</accession>
<keyword evidence="1" id="KW-0808">Transferase</keyword>
<evidence type="ECO:0000313" key="3">
    <source>
        <dbReference type="EMBL" id="NYF39530.1"/>
    </source>
</evidence>
<dbReference type="InterPro" id="IPR050267">
    <property type="entry name" value="Anti-sigma-factor_SerPK"/>
</dbReference>
<evidence type="ECO:0000259" key="2">
    <source>
        <dbReference type="Pfam" id="PF13581"/>
    </source>
</evidence>
<dbReference type="PANTHER" id="PTHR35526:SF3">
    <property type="entry name" value="ANTI-SIGMA-F FACTOR RSBW"/>
    <property type="match status" value="1"/>
</dbReference>
<name>A0A852UU89_9ACTN</name>